<proteinExistence type="predicted"/>
<evidence type="ECO:0000313" key="3">
    <source>
        <dbReference type="Proteomes" id="UP000530564"/>
    </source>
</evidence>
<sequence length="162" mass="18156">MSTEALKALTDMAALLISGASLVAAIVALVVARDAIRKSDRNTSAAMLVTLYEAFRQGWARFQAETDPERSRYEMAELMNTFEIACAIHHEQSIHGVSREILEEYLRDTLRKFADDEDAAGCIRAMRDGPSTFKYLALFLHGQRRYARIAREPLITLGFIAT</sequence>
<gene>
    <name evidence="2" type="ORF">GGQ61_001187</name>
</gene>
<dbReference type="Proteomes" id="UP000530564">
    <property type="component" value="Unassembled WGS sequence"/>
</dbReference>
<keyword evidence="1" id="KW-1133">Transmembrane helix</keyword>
<comment type="caution">
    <text evidence="2">The sequence shown here is derived from an EMBL/GenBank/DDBJ whole genome shotgun (WGS) entry which is preliminary data.</text>
</comment>
<keyword evidence="1" id="KW-0472">Membrane</keyword>
<name>A0A839ZZ02_9CAUL</name>
<keyword evidence="1" id="KW-0812">Transmembrane</keyword>
<accession>A0A839ZZ02</accession>
<organism evidence="2 3">
    <name type="scientific">Phenylobacterium haematophilum</name>
    <dbReference type="NCBI Taxonomy" id="98513"/>
    <lineage>
        <taxon>Bacteria</taxon>
        <taxon>Pseudomonadati</taxon>
        <taxon>Pseudomonadota</taxon>
        <taxon>Alphaproteobacteria</taxon>
        <taxon>Caulobacterales</taxon>
        <taxon>Caulobacteraceae</taxon>
        <taxon>Phenylobacterium</taxon>
    </lineage>
</organism>
<evidence type="ECO:0000256" key="1">
    <source>
        <dbReference type="SAM" id="Phobius"/>
    </source>
</evidence>
<evidence type="ECO:0000313" key="2">
    <source>
        <dbReference type="EMBL" id="MBB3890470.1"/>
    </source>
</evidence>
<dbReference type="RefSeq" id="WP_183770667.1">
    <property type="nucleotide sequence ID" value="NZ_JACIDK010000002.1"/>
</dbReference>
<keyword evidence="3" id="KW-1185">Reference proteome</keyword>
<protein>
    <submittedName>
        <fullName evidence="2">Uncharacterized protein</fullName>
    </submittedName>
</protein>
<dbReference type="EMBL" id="JACIDK010000002">
    <property type="protein sequence ID" value="MBB3890470.1"/>
    <property type="molecule type" value="Genomic_DNA"/>
</dbReference>
<reference evidence="2 3" key="1">
    <citation type="submission" date="2020-08" db="EMBL/GenBank/DDBJ databases">
        <title>Genomic Encyclopedia of Type Strains, Phase IV (KMG-IV): sequencing the most valuable type-strain genomes for metagenomic binning, comparative biology and taxonomic classification.</title>
        <authorList>
            <person name="Goeker M."/>
        </authorList>
    </citation>
    <scope>NUCLEOTIDE SEQUENCE [LARGE SCALE GENOMIC DNA]</scope>
    <source>
        <strain evidence="2 3">DSM 21793</strain>
    </source>
</reference>
<feature type="transmembrane region" description="Helical" evidence="1">
    <location>
        <begin position="12"/>
        <end position="32"/>
    </location>
</feature>
<dbReference type="AlphaFoldDB" id="A0A839ZZ02"/>